<name>A0ABV7GY36_9RHOB</name>
<accession>A0ABV7GY36</accession>
<sequence>MDPNSFGSLTYLVLLGGALIASYVFHNRQNMGQMLRNMIQWALIFVGVIAAVGLWQDIRGDILPQQSVFAEAGRIEVPQARDGHYYLTARVNGQQVLFVVDTGATDIVMSRQDAERVGIDPDGLVYSGRAGTANGIVGTAQTTVGELSVGGITDRNITVWVNEGEMNTSLLGMAYLRRFERIEIADNMLVLER</sequence>
<evidence type="ECO:0000256" key="1">
    <source>
        <dbReference type="SAM" id="Phobius"/>
    </source>
</evidence>
<organism evidence="2 3">
    <name type="scientific">Psychromarinibacter halotolerans</name>
    <dbReference type="NCBI Taxonomy" id="1775175"/>
    <lineage>
        <taxon>Bacteria</taxon>
        <taxon>Pseudomonadati</taxon>
        <taxon>Pseudomonadota</taxon>
        <taxon>Alphaproteobacteria</taxon>
        <taxon>Rhodobacterales</taxon>
        <taxon>Paracoccaceae</taxon>
        <taxon>Psychromarinibacter</taxon>
    </lineage>
</organism>
<dbReference type="NCBIfam" id="TIGR02281">
    <property type="entry name" value="clan_AA_DTGA"/>
    <property type="match status" value="1"/>
</dbReference>
<keyword evidence="3" id="KW-1185">Reference proteome</keyword>
<dbReference type="SUPFAM" id="SSF50630">
    <property type="entry name" value="Acid proteases"/>
    <property type="match status" value="1"/>
</dbReference>
<dbReference type="CDD" id="cd05483">
    <property type="entry name" value="retropepsin_like_bacteria"/>
    <property type="match status" value="1"/>
</dbReference>
<keyword evidence="2" id="KW-0378">Hydrolase</keyword>
<proteinExistence type="predicted"/>
<keyword evidence="1" id="KW-0812">Transmembrane</keyword>
<dbReference type="InterPro" id="IPR034122">
    <property type="entry name" value="Retropepsin-like_bacterial"/>
</dbReference>
<reference evidence="3" key="1">
    <citation type="journal article" date="2019" name="Int. J. Syst. Evol. Microbiol.">
        <title>The Global Catalogue of Microorganisms (GCM) 10K type strain sequencing project: providing services to taxonomists for standard genome sequencing and annotation.</title>
        <authorList>
            <consortium name="The Broad Institute Genomics Platform"/>
            <consortium name="The Broad Institute Genome Sequencing Center for Infectious Disease"/>
            <person name="Wu L."/>
            <person name="Ma J."/>
        </authorList>
    </citation>
    <scope>NUCLEOTIDE SEQUENCE [LARGE SCALE GENOMIC DNA]</scope>
    <source>
        <strain evidence="3">KCTC 52366</strain>
    </source>
</reference>
<dbReference type="InterPro" id="IPR001969">
    <property type="entry name" value="Aspartic_peptidase_AS"/>
</dbReference>
<keyword evidence="1" id="KW-0472">Membrane</keyword>
<evidence type="ECO:0000313" key="2">
    <source>
        <dbReference type="EMBL" id="MFC3144042.1"/>
    </source>
</evidence>
<keyword evidence="2" id="KW-0645">Protease</keyword>
<dbReference type="GO" id="GO:0008233">
    <property type="term" value="F:peptidase activity"/>
    <property type="evidence" value="ECO:0007669"/>
    <property type="project" value="UniProtKB-KW"/>
</dbReference>
<evidence type="ECO:0000313" key="3">
    <source>
        <dbReference type="Proteomes" id="UP001595632"/>
    </source>
</evidence>
<dbReference type="InterPro" id="IPR021109">
    <property type="entry name" value="Peptidase_aspartic_dom_sf"/>
</dbReference>
<protein>
    <submittedName>
        <fullName evidence="2">TIGR02281 family clan AA aspartic protease</fullName>
    </submittedName>
</protein>
<feature type="transmembrane region" description="Helical" evidence="1">
    <location>
        <begin position="38"/>
        <end position="55"/>
    </location>
</feature>
<dbReference type="Gene3D" id="2.40.70.10">
    <property type="entry name" value="Acid Proteases"/>
    <property type="match status" value="1"/>
</dbReference>
<dbReference type="Proteomes" id="UP001595632">
    <property type="component" value="Unassembled WGS sequence"/>
</dbReference>
<gene>
    <name evidence="2" type="ORF">ACFOGP_15085</name>
</gene>
<dbReference type="Pfam" id="PF13975">
    <property type="entry name" value="gag-asp_proteas"/>
    <property type="match status" value="1"/>
</dbReference>
<dbReference type="RefSeq" id="WP_275631305.1">
    <property type="nucleotide sequence ID" value="NZ_JARGYD010000001.1"/>
</dbReference>
<keyword evidence="1" id="KW-1133">Transmembrane helix</keyword>
<dbReference type="EMBL" id="JBHRTB010000010">
    <property type="protein sequence ID" value="MFC3144042.1"/>
    <property type="molecule type" value="Genomic_DNA"/>
</dbReference>
<comment type="caution">
    <text evidence="2">The sequence shown here is derived from an EMBL/GenBank/DDBJ whole genome shotgun (WGS) entry which is preliminary data.</text>
</comment>
<dbReference type="InterPro" id="IPR011969">
    <property type="entry name" value="Clan_AA_Asp_peptidase_C"/>
</dbReference>
<dbReference type="PROSITE" id="PS00141">
    <property type="entry name" value="ASP_PROTEASE"/>
    <property type="match status" value="1"/>
</dbReference>
<dbReference type="GO" id="GO:0006508">
    <property type="term" value="P:proteolysis"/>
    <property type="evidence" value="ECO:0007669"/>
    <property type="project" value="UniProtKB-KW"/>
</dbReference>
<feature type="transmembrane region" description="Helical" evidence="1">
    <location>
        <begin position="6"/>
        <end position="26"/>
    </location>
</feature>